<dbReference type="Pfam" id="PF00908">
    <property type="entry name" value="dTDP_sugar_isom"/>
    <property type="match status" value="1"/>
</dbReference>
<dbReference type="Gene3D" id="2.60.120.10">
    <property type="entry name" value="Jelly Rolls"/>
    <property type="match status" value="1"/>
</dbReference>
<dbReference type="InterPro" id="IPR014710">
    <property type="entry name" value="RmlC-like_jellyroll"/>
</dbReference>
<dbReference type="GO" id="GO:0000271">
    <property type="term" value="P:polysaccharide biosynthetic process"/>
    <property type="evidence" value="ECO:0007669"/>
    <property type="project" value="TreeGrafter"/>
</dbReference>
<accession>A0A1F5ZI79</accession>
<name>A0A1F5ZI79_9BACT</name>
<dbReference type="AlphaFoldDB" id="A0A1F5ZI79"/>
<dbReference type="EMBL" id="MFIZ01000002">
    <property type="protein sequence ID" value="OGG12170.1"/>
    <property type="molecule type" value="Genomic_DNA"/>
</dbReference>
<dbReference type="SUPFAM" id="SSF51182">
    <property type="entry name" value="RmlC-like cupins"/>
    <property type="match status" value="1"/>
</dbReference>
<dbReference type="GO" id="GO:0019305">
    <property type="term" value="P:dTDP-rhamnose biosynthetic process"/>
    <property type="evidence" value="ECO:0007669"/>
    <property type="project" value="TreeGrafter"/>
</dbReference>
<proteinExistence type="predicted"/>
<evidence type="ECO:0000313" key="2">
    <source>
        <dbReference type="EMBL" id="OGG12170.1"/>
    </source>
</evidence>
<dbReference type="GO" id="GO:0008830">
    <property type="term" value="F:dTDP-4-dehydrorhamnose 3,5-epimerase activity"/>
    <property type="evidence" value="ECO:0007669"/>
    <property type="project" value="InterPro"/>
</dbReference>
<comment type="caution">
    <text evidence="2">The sequence shown here is derived from an EMBL/GenBank/DDBJ whole genome shotgun (WGS) entry which is preliminary data.</text>
</comment>
<organism evidence="2 3">
    <name type="scientific">Candidatus Gottesmanbacteria bacterium RBG_13_45_10</name>
    <dbReference type="NCBI Taxonomy" id="1798370"/>
    <lineage>
        <taxon>Bacteria</taxon>
        <taxon>Candidatus Gottesmaniibacteriota</taxon>
    </lineage>
</organism>
<sequence length="158" mass="17836">MIEGVAVKELVRHPDERGFFEEIIRKSDDFFKEGFGQLSHSSMVSGVVKAWHVHKTQIDWWYVASGMIKVALYDTRADAKTHKELNEYVLGQKDKPNIVIKIPAGVAHGLKVLEGPADLIYVTSGIYNKEEEGRISYDDDTIGYDWVQGIPISNKNVT</sequence>
<evidence type="ECO:0000313" key="3">
    <source>
        <dbReference type="Proteomes" id="UP000177268"/>
    </source>
</evidence>
<dbReference type="InterPro" id="IPR000888">
    <property type="entry name" value="RmlC-like"/>
</dbReference>
<dbReference type="PANTHER" id="PTHR21047">
    <property type="entry name" value="DTDP-6-DEOXY-D-GLUCOSE-3,5 EPIMERASE"/>
    <property type="match status" value="1"/>
</dbReference>
<dbReference type="GO" id="GO:0005829">
    <property type="term" value="C:cytosol"/>
    <property type="evidence" value="ECO:0007669"/>
    <property type="project" value="TreeGrafter"/>
</dbReference>
<evidence type="ECO:0008006" key="4">
    <source>
        <dbReference type="Google" id="ProtNLM"/>
    </source>
</evidence>
<feature type="site" description="Participates in a stacking interaction with the thymidine ring of dTDP-4-oxo-6-deoxyglucose" evidence="1">
    <location>
        <position position="127"/>
    </location>
</feature>
<dbReference type="Proteomes" id="UP000177268">
    <property type="component" value="Unassembled WGS sequence"/>
</dbReference>
<protein>
    <recommendedName>
        <fullName evidence="4">dTDP-4-dehydrorhamnose 3,5-epimerase</fullName>
    </recommendedName>
</protein>
<reference evidence="2 3" key="1">
    <citation type="journal article" date="2016" name="Nat. Commun.">
        <title>Thousands of microbial genomes shed light on interconnected biogeochemical processes in an aquifer system.</title>
        <authorList>
            <person name="Anantharaman K."/>
            <person name="Brown C.T."/>
            <person name="Hug L.A."/>
            <person name="Sharon I."/>
            <person name="Castelle C.J."/>
            <person name="Probst A.J."/>
            <person name="Thomas B.C."/>
            <person name="Singh A."/>
            <person name="Wilkins M.J."/>
            <person name="Karaoz U."/>
            <person name="Brodie E.L."/>
            <person name="Williams K.H."/>
            <person name="Hubbard S.S."/>
            <person name="Banfield J.F."/>
        </authorList>
    </citation>
    <scope>NUCLEOTIDE SEQUENCE [LARGE SCALE GENOMIC DNA]</scope>
</reference>
<gene>
    <name evidence="2" type="ORF">A2Z00_05830</name>
</gene>
<evidence type="ECO:0000256" key="1">
    <source>
        <dbReference type="PIRSR" id="PIRSR600888-3"/>
    </source>
</evidence>
<dbReference type="InterPro" id="IPR011051">
    <property type="entry name" value="RmlC_Cupin_sf"/>
</dbReference>
<dbReference type="STRING" id="1798370.A2Z00_05830"/>
<dbReference type="PANTHER" id="PTHR21047:SF2">
    <property type="entry name" value="THYMIDINE DIPHOSPHO-4-KETO-RHAMNOSE 3,5-EPIMERASE"/>
    <property type="match status" value="1"/>
</dbReference>